<dbReference type="CDD" id="cd00198">
    <property type="entry name" value="vWFA"/>
    <property type="match status" value="1"/>
</dbReference>
<evidence type="ECO:0000313" key="2">
    <source>
        <dbReference type="Proteomes" id="UP000789706"/>
    </source>
</evidence>
<dbReference type="InterPro" id="IPR036465">
    <property type="entry name" value="vWFA_dom_sf"/>
</dbReference>
<dbReference type="SUPFAM" id="SSF53300">
    <property type="entry name" value="vWA-like"/>
    <property type="match status" value="1"/>
</dbReference>
<accession>A0A9N8WE12</accession>
<keyword evidence="2" id="KW-1185">Reference proteome</keyword>
<reference evidence="1" key="1">
    <citation type="submission" date="2021-06" db="EMBL/GenBank/DDBJ databases">
        <authorList>
            <person name="Kallberg Y."/>
            <person name="Tangrot J."/>
            <person name="Rosling A."/>
        </authorList>
    </citation>
    <scope>NUCLEOTIDE SEQUENCE</scope>
    <source>
        <strain evidence="1">AZ414A</strain>
    </source>
</reference>
<proteinExistence type="predicted"/>
<dbReference type="AlphaFoldDB" id="A0A9N8WE12"/>
<comment type="caution">
    <text evidence="1">The sequence shown here is derived from an EMBL/GenBank/DDBJ whole genome shotgun (WGS) entry which is preliminary data.</text>
</comment>
<sequence length="136" mass="15050">SLSNPDALLEKMIKYKPTGGTSFNNGIKKASQIIDNYHKPSKTNVVIFLSDGEDSTPEQDLRILSNTTSIVGGFFDLFGGNSHDQGSLQEMANIAKGYLPKSSNNKDSLKCEYVRVIDQINLIGHFYEDTAWPANY</sequence>
<feature type="non-terminal residue" evidence="1">
    <location>
        <position position="1"/>
    </location>
</feature>
<evidence type="ECO:0000313" key="1">
    <source>
        <dbReference type="EMBL" id="CAG8484110.1"/>
    </source>
</evidence>
<gene>
    <name evidence="1" type="ORF">DEBURN_LOCUS3821</name>
</gene>
<dbReference type="Proteomes" id="UP000789706">
    <property type="component" value="Unassembled WGS sequence"/>
</dbReference>
<dbReference type="Gene3D" id="3.40.50.410">
    <property type="entry name" value="von Willebrand factor, type A domain"/>
    <property type="match status" value="1"/>
</dbReference>
<dbReference type="EMBL" id="CAJVPK010000256">
    <property type="protein sequence ID" value="CAG8484110.1"/>
    <property type="molecule type" value="Genomic_DNA"/>
</dbReference>
<protein>
    <submittedName>
        <fullName evidence="1">3619_t:CDS:1</fullName>
    </submittedName>
</protein>
<name>A0A9N8WE12_9GLOM</name>
<dbReference type="OrthoDB" id="2343366at2759"/>
<organism evidence="1 2">
    <name type="scientific">Diversispora eburnea</name>
    <dbReference type="NCBI Taxonomy" id="1213867"/>
    <lineage>
        <taxon>Eukaryota</taxon>
        <taxon>Fungi</taxon>
        <taxon>Fungi incertae sedis</taxon>
        <taxon>Mucoromycota</taxon>
        <taxon>Glomeromycotina</taxon>
        <taxon>Glomeromycetes</taxon>
        <taxon>Diversisporales</taxon>
        <taxon>Diversisporaceae</taxon>
        <taxon>Diversispora</taxon>
    </lineage>
</organism>